<keyword evidence="3" id="KW-1185">Reference proteome</keyword>
<dbReference type="AlphaFoldDB" id="A0A0G4F3A5"/>
<reference evidence="2 3" key="1">
    <citation type="submission" date="2014-11" db="EMBL/GenBank/DDBJ databases">
        <authorList>
            <person name="Zhu J."/>
            <person name="Qi W."/>
            <person name="Song R."/>
        </authorList>
    </citation>
    <scope>NUCLEOTIDE SEQUENCE [LARGE SCALE GENOMIC DNA]</scope>
</reference>
<gene>
    <name evidence="2" type="ORF">Vbra_14353</name>
</gene>
<protein>
    <submittedName>
        <fullName evidence="2">Uncharacterized protein</fullName>
    </submittedName>
</protein>
<dbReference type="EMBL" id="CDMY01000365">
    <property type="protein sequence ID" value="CEM05843.1"/>
    <property type="molecule type" value="Genomic_DNA"/>
</dbReference>
<organism evidence="2 3">
    <name type="scientific">Vitrella brassicaformis (strain CCMP3155)</name>
    <dbReference type="NCBI Taxonomy" id="1169540"/>
    <lineage>
        <taxon>Eukaryota</taxon>
        <taxon>Sar</taxon>
        <taxon>Alveolata</taxon>
        <taxon>Colpodellida</taxon>
        <taxon>Vitrellaceae</taxon>
        <taxon>Vitrella</taxon>
    </lineage>
</organism>
<name>A0A0G4F3A5_VITBC</name>
<dbReference type="InParanoid" id="A0A0G4F3A5"/>
<dbReference type="Proteomes" id="UP000041254">
    <property type="component" value="Unassembled WGS sequence"/>
</dbReference>
<feature type="compositionally biased region" description="Low complexity" evidence="1">
    <location>
        <begin position="214"/>
        <end position="224"/>
    </location>
</feature>
<evidence type="ECO:0000256" key="1">
    <source>
        <dbReference type="SAM" id="MobiDB-lite"/>
    </source>
</evidence>
<evidence type="ECO:0000313" key="3">
    <source>
        <dbReference type="Proteomes" id="UP000041254"/>
    </source>
</evidence>
<proteinExistence type="predicted"/>
<feature type="region of interest" description="Disordered" evidence="1">
    <location>
        <begin position="189"/>
        <end position="239"/>
    </location>
</feature>
<dbReference type="VEuPathDB" id="CryptoDB:Vbra_14353"/>
<accession>A0A0G4F3A5</accession>
<evidence type="ECO:0000313" key="2">
    <source>
        <dbReference type="EMBL" id="CEM05843.1"/>
    </source>
</evidence>
<sequence>MSETTTIEMGEGEDMYRRATSLLERGNIQLSLSGMRGQLILHRAASSSNHLVLAVLRRKGLVWHLDSFIEGGRVKDKAVRGGKMTGVGFVSNDGGAELVVRVKLMGDGTAGATGGIPNVNVTYGGATNVAREGTVVLEVVGRSSVKSRVSADLVEEVAVTLASKVASDVKMQKTRQMQLSKQQEALARLQNEREKQQQLTAAERQEIRRRARLSRSSVRSSATASGGGTRRGPSSVVKQ</sequence>